<dbReference type="InterPro" id="IPR036458">
    <property type="entry name" value="Na:dicarbo_symporter_sf"/>
</dbReference>
<accession>A0A327ZPM2</accession>
<comment type="subcellular location">
    <subcellularLocation>
        <location evidence="1">Cell membrane</location>
        <topology evidence="1">Multi-pass membrane protein</topology>
    </subcellularLocation>
</comment>
<keyword evidence="7 8" id="KW-0472">Membrane</keyword>
<dbReference type="PRINTS" id="PR00173">
    <property type="entry name" value="EDTRNSPORT"/>
</dbReference>
<dbReference type="EMBL" id="PZJH01000004">
    <property type="protein sequence ID" value="RAK44292.1"/>
    <property type="molecule type" value="Genomic_DNA"/>
</dbReference>
<evidence type="ECO:0000256" key="8">
    <source>
        <dbReference type="SAM" id="Phobius"/>
    </source>
</evidence>
<evidence type="ECO:0000256" key="3">
    <source>
        <dbReference type="ARBA" id="ARBA00022475"/>
    </source>
</evidence>
<feature type="transmembrane region" description="Helical" evidence="8">
    <location>
        <begin position="85"/>
        <end position="107"/>
    </location>
</feature>
<protein>
    <submittedName>
        <fullName evidence="9">Dicarboxylate/amino acid:cation symporter</fullName>
    </submittedName>
</protein>
<keyword evidence="10" id="KW-1185">Reference proteome</keyword>
<dbReference type="Gene3D" id="1.10.3860.10">
    <property type="entry name" value="Sodium:dicarboxylate symporter"/>
    <property type="match status" value="1"/>
</dbReference>
<keyword evidence="6 8" id="KW-1133">Transmembrane helix</keyword>
<feature type="transmembrane region" description="Helical" evidence="8">
    <location>
        <begin position="372"/>
        <end position="395"/>
    </location>
</feature>
<evidence type="ECO:0000256" key="2">
    <source>
        <dbReference type="ARBA" id="ARBA00022448"/>
    </source>
</evidence>
<keyword evidence="3" id="KW-1003">Cell membrane</keyword>
<dbReference type="PANTHER" id="PTHR42865">
    <property type="entry name" value="PROTON/GLUTAMATE-ASPARTATE SYMPORTER"/>
    <property type="match status" value="1"/>
</dbReference>
<name>A0A327ZPM2_9STAP</name>
<feature type="transmembrane region" description="Helical" evidence="8">
    <location>
        <begin position="345"/>
        <end position="366"/>
    </location>
</feature>
<dbReference type="PANTHER" id="PTHR42865:SF7">
    <property type="entry name" value="PROTON_GLUTAMATE-ASPARTATE SYMPORTER"/>
    <property type="match status" value="1"/>
</dbReference>
<sequence>MKIKGNMTVRIIIALIAGIAIGSFFNIYQDASWVKWINQYVFNVIGQIFLNLIFMLVVPVVFVSIVLGVLGVGDPKHLGSIGLKTISFFLVTTALAITLAMSLALVFKPGDGKSELLNSEEVKTYAEEQKKKAAAAEEEGTPATQTFDQTLINLIPKNPVLAMSETNMLQVITFAIFIGIGMIALREKVSAVKLLFEQTNEILMFIVTAIMQYFAPLGTFGLVATAFTNAGFGAIKQLAMYFFVVLLGLFLHMILVYGGAVSFLARRNPIWFFKGFAPAMTVGFSSSSSNATLPISLECAQDNLEVRKEISSFVQPLGATINMDGTAIMQGVATIFIAQISGVDLTLGQMVTVVVVAVVASIGTAGVPGAGLVMLAMVLTSVGLNPAAIGIILGIDRLLDMTRTAVNISGDAACAVVISEQEKRYLAKKGMKVA</sequence>
<organism evidence="9 10">
    <name type="scientific">Macrococcus epidermidis</name>
    <dbReference type="NCBI Taxonomy" id="1902580"/>
    <lineage>
        <taxon>Bacteria</taxon>
        <taxon>Bacillati</taxon>
        <taxon>Bacillota</taxon>
        <taxon>Bacilli</taxon>
        <taxon>Bacillales</taxon>
        <taxon>Staphylococcaceae</taxon>
        <taxon>Macrococcus</taxon>
    </lineage>
</organism>
<feature type="transmembrane region" description="Helical" evidence="8">
    <location>
        <begin position="239"/>
        <end position="265"/>
    </location>
</feature>
<dbReference type="AlphaFoldDB" id="A0A327ZPM2"/>
<dbReference type="SUPFAM" id="SSF118215">
    <property type="entry name" value="Proton glutamate symport protein"/>
    <property type="match status" value="1"/>
</dbReference>
<feature type="transmembrane region" description="Helical" evidence="8">
    <location>
        <begin position="205"/>
        <end position="227"/>
    </location>
</feature>
<dbReference type="GO" id="GO:0015293">
    <property type="term" value="F:symporter activity"/>
    <property type="evidence" value="ECO:0007669"/>
    <property type="project" value="UniProtKB-KW"/>
</dbReference>
<keyword evidence="4 8" id="KW-0812">Transmembrane</keyword>
<dbReference type="GO" id="GO:0005886">
    <property type="term" value="C:plasma membrane"/>
    <property type="evidence" value="ECO:0007669"/>
    <property type="project" value="UniProtKB-SubCell"/>
</dbReference>
<dbReference type="Proteomes" id="UP000249808">
    <property type="component" value="Unassembled WGS sequence"/>
</dbReference>
<dbReference type="GO" id="GO:0006835">
    <property type="term" value="P:dicarboxylic acid transport"/>
    <property type="evidence" value="ECO:0007669"/>
    <property type="project" value="TreeGrafter"/>
</dbReference>
<proteinExistence type="predicted"/>
<evidence type="ECO:0000256" key="5">
    <source>
        <dbReference type="ARBA" id="ARBA00022847"/>
    </source>
</evidence>
<feature type="transmembrane region" description="Helical" evidence="8">
    <location>
        <begin position="7"/>
        <end position="28"/>
    </location>
</feature>
<keyword evidence="5" id="KW-0769">Symport</keyword>
<dbReference type="FunFam" id="1.10.3860.10:FF:000001">
    <property type="entry name" value="C4-dicarboxylate transport protein"/>
    <property type="match status" value="1"/>
</dbReference>
<keyword evidence="2" id="KW-0813">Transport</keyword>
<dbReference type="Pfam" id="PF00375">
    <property type="entry name" value="SDF"/>
    <property type="match status" value="1"/>
</dbReference>
<evidence type="ECO:0000256" key="1">
    <source>
        <dbReference type="ARBA" id="ARBA00004651"/>
    </source>
</evidence>
<evidence type="ECO:0000256" key="7">
    <source>
        <dbReference type="ARBA" id="ARBA00023136"/>
    </source>
</evidence>
<gene>
    <name evidence="9" type="ORF">BHU61_09000</name>
</gene>
<comment type="caution">
    <text evidence="9">The sequence shown here is derived from an EMBL/GenBank/DDBJ whole genome shotgun (WGS) entry which is preliminary data.</text>
</comment>
<evidence type="ECO:0000313" key="10">
    <source>
        <dbReference type="Proteomes" id="UP000249808"/>
    </source>
</evidence>
<evidence type="ECO:0000313" key="9">
    <source>
        <dbReference type="EMBL" id="RAK44292.1"/>
    </source>
</evidence>
<evidence type="ECO:0000256" key="4">
    <source>
        <dbReference type="ARBA" id="ARBA00022692"/>
    </source>
</evidence>
<dbReference type="RefSeq" id="WP_111716289.1">
    <property type="nucleotide sequence ID" value="NZ_CP073819.1"/>
</dbReference>
<feature type="transmembrane region" description="Helical" evidence="8">
    <location>
        <begin position="48"/>
        <end position="73"/>
    </location>
</feature>
<feature type="transmembrane region" description="Helical" evidence="8">
    <location>
        <begin position="168"/>
        <end position="185"/>
    </location>
</feature>
<dbReference type="InterPro" id="IPR001991">
    <property type="entry name" value="Na-dicarboxylate_symporter"/>
</dbReference>
<evidence type="ECO:0000256" key="6">
    <source>
        <dbReference type="ARBA" id="ARBA00022989"/>
    </source>
</evidence>
<reference evidence="9 10" key="1">
    <citation type="journal article" date="2018" name="Front. Microbiol.">
        <title>Description and Comparative Genomics of Macrococcus caseolyticus subsp. hominis subsp. nov., Macrococcus goetzii sp. nov., Macrococcus epidermidis sp. nov., and Macrococcus bohemicus sp. nov., Novel Macrococci From Human Clinical Material With Virulence Potential and Suspected Uptake of Foreign DNA by Natural Transformation.</title>
        <authorList>
            <person name="Maslanova I."/>
            <person name="Wertheimer Z."/>
            <person name="Sedlacek I."/>
            <person name="Svec P."/>
            <person name="Indrakova A."/>
            <person name="Kovarovic V."/>
            <person name="Schumann P."/>
            <person name="Sproer C."/>
            <person name="Kralova S."/>
            <person name="Sedo O."/>
            <person name="Kristofova L."/>
            <person name="Vrbovska V."/>
            <person name="Fuzik T."/>
            <person name="Petras P."/>
            <person name="Zdrahal Z."/>
            <person name="Ruzickova V."/>
            <person name="Doskar J."/>
            <person name="Pantucek R."/>
        </authorList>
    </citation>
    <scope>NUCLEOTIDE SEQUENCE [LARGE SCALE GENOMIC DNA]</scope>
    <source>
        <strain evidence="9 10">01/688</strain>
    </source>
</reference>